<accession>A0A8S5SRQ9</accession>
<dbReference type="EMBL" id="BK032650">
    <property type="protein sequence ID" value="DAF53266.1"/>
    <property type="molecule type" value="Genomic_DNA"/>
</dbReference>
<keyword evidence="1" id="KW-0540">Nuclease</keyword>
<dbReference type="GO" id="GO:0004519">
    <property type="term" value="F:endonuclease activity"/>
    <property type="evidence" value="ECO:0007669"/>
    <property type="project" value="UniProtKB-KW"/>
</dbReference>
<reference evidence="1" key="1">
    <citation type="journal article" date="2021" name="Proc. Natl. Acad. Sci. U.S.A.">
        <title>A Catalog of Tens of Thousands of Viruses from Human Metagenomes Reveals Hidden Associations with Chronic Diseases.</title>
        <authorList>
            <person name="Tisza M.J."/>
            <person name="Buck C.B."/>
        </authorList>
    </citation>
    <scope>NUCLEOTIDE SEQUENCE</scope>
    <source>
        <strain evidence="1">Cto3L1</strain>
    </source>
</reference>
<keyword evidence="1" id="KW-0378">Hydrolase</keyword>
<keyword evidence="1" id="KW-0255">Endonuclease</keyword>
<sequence>MKKSKKNKVNYNFPKETCELIAERDGNECLFCKMQYHMDKCRSEMLLGIPDIMHYINKSQGGLGIEENGVLGCRYHHGLLDNGNLGLRPEMLEIMKEHLMQQYPDWSEDKLVYKKWDFQTFG</sequence>
<protein>
    <submittedName>
        <fullName evidence="1">Endonuclease</fullName>
    </submittedName>
</protein>
<name>A0A8S5SRQ9_9CAUD</name>
<proteinExistence type="predicted"/>
<organism evidence="1">
    <name type="scientific">Siphoviridae sp. cto3L1</name>
    <dbReference type="NCBI Taxonomy" id="2827942"/>
    <lineage>
        <taxon>Viruses</taxon>
        <taxon>Duplodnaviria</taxon>
        <taxon>Heunggongvirae</taxon>
        <taxon>Uroviricota</taxon>
        <taxon>Caudoviricetes</taxon>
    </lineage>
</organism>
<evidence type="ECO:0000313" key="1">
    <source>
        <dbReference type="EMBL" id="DAF53266.1"/>
    </source>
</evidence>